<keyword evidence="8" id="KW-1185">Reference proteome</keyword>
<sequence>MPTTDINPSKENPRSKNDKSHQQVEPNNTRSQNKIKNRCTYNNCTGRVVKIIGECRYCDSKYCGRHRLPESHSCNNITSCRQDAYEKNTSKLLRERCVASKV</sequence>
<evidence type="ECO:0000313" key="7">
    <source>
        <dbReference type="EMBL" id="KAG2221880.1"/>
    </source>
</evidence>
<dbReference type="Pfam" id="PF01428">
    <property type="entry name" value="zf-AN1"/>
    <property type="match status" value="1"/>
</dbReference>
<feature type="domain" description="AN1-type" evidence="6">
    <location>
        <begin position="33"/>
        <end position="82"/>
    </location>
</feature>
<evidence type="ECO:0000256" key="3">
    <source>
        <dbReference type="ARBA" id="ARBA00022833"/>
    </source>
</evidence>
<evidence type="ECO:0000313" key="8">
    <source>
        <dbReference type="Proteomes" id="UP000646827"/>
    </source>
</evidence>
<dbReference type="GO" id="GO:0008270">
    <property type="term" value="F:zinc ion binding"/>
    <property type="evidence" value="ECO:0007669"/>
    <property type="project" value="UniProtKB-KW"/>
</dbReference>
<keyword evidence="1" id="KW-0479">Metal-binding</keyword>
<dbReference type="Gene3D" id="4.10.1110.10">
    <property type="entry name" value="AN1-like Zinc finger"/>
    <property type="match status" value="1"/>
</dbReference>
<feature type="region of interest" description="Disordered" evidence="5">
    <location>
        <begin position="1"/>
        <end position="32"/>
    </location>
</feature>
<comment type="caution">
    <text evidence="7">The sequence shown here is derived from an EMBL/GenBank/DDBJ whole genome shotgun (WGS) entry which is preliminary data.</text>
</comment>
<evidence type="ECO:0000256" key="5">
    <source>
        <dbReference type="SAM" id="MobiDB-lite"/>
    </source>
</evidence>
<evidence type="ECO:0000256" key="4">
    <source>
        <dbReference type="PROSITE-ProRule" id="PRU00449"/>
    </source>
</evidence>
<keyword evidence="2 4" id="KW-0863">Zinc-finger</keyword>
<dbReference type="PROSITE" id="PS51039">
    <property type="entry name" value="ZF_AN1"/>
    <property type="match status" value="1"/>
</dbReference>
<dbReference type="Proteomes" id="UP000646827">
    <property type="component" value="Unassembled WGS sequence"/>
</dbReference>
<gene>
    <name evidence="7" type="ORF">INT45_012524</name>
</gene>
<dbReference type="SUPFAM" id="SSF118310">
    <property type="entry name" value="AN1-like Zinc finger"/>
    <property type="match status" value="1"/>
</dbReference>
<evidence type="ECO:0000256" key="2">
    <source>
        <dbReference type="ARBA" id="ARBA00022771"/>
    </source>
</evidence>
<dbReference type="InterPro" id="IPR000058">
    <property type="entry name" value="Znf_AN1"/>
</dbReference>
<name>A0A8H7S481_9FUNG</name>
<dbReference type="OrthoDB" id="428577at2759"/>
<evidence type="ECO:0000256" key="1">
    <source>
        <dbReference type="ARBA" id="ARBA00022723"/>
    </source>
</evidence>
<feature type="compositionally biased region" description="Polar residues" evidence="5">
    <location>
        <begin position="1"/>
        <end position="10"/>
    </location>
</feature>
<feature type="compositionally biased region" description="Polar residues" evidence="5">
    <location>
        <begin position="23"/>
        <end position="32"/>
    </location>
</feature>
<protein>
    <recommendedName>
        <fullName evidence="6">AN1-type domain-containing protein</fullName>
    </recommendedName>
</protein>
<dbReference type="EMBL" id="JAEPRB010000097">
    <property type="protein sequence ID" value="KAG2221880.1"/>
    <property type="molecule type" value="Genomic_DNA"/>
</dbReference>
<dbReference type="InterPro" id="IPR035896">
    <property type="entry name" value="AN1-like_Znf"/>
</dbReference>
<keyword evidence="3" id="KW-0862">Zinc</keyword>
<dbReference type="SMART" id="SM00154">
    <property type="entry name" value="ZnF_AN1"/>
    <property type="match status" value="1"/>
</dbReference>
<evidence type="ECO:0000259" key="6">
    <source>
        <dbReference type="PROSITE" id="PS51039"/>
    </source>
</evidence>
<proteinExistence type="predicted"/>
<accession>A0A8H7S481</accession>
<reference evidence="7 8" key="1">
    <citation type="submission" date="2020-12" db="EMBL/GenBank/DDBJ databases">
        <title>Metabolic potential, ecology and presence of endohyphal bacteria is reflected in genomic diversity of Mucoromycotina.</title>
        <authorList>
            <person name="Muszewska A."/>
            <person name="Okrasinska A."/>
            <person name="Steczkiewicz K."/>
            <person name="Drgas O."/>
            <person name="Orlowska M."/>
            <person name="Perlinska-Lenart U."/>
            <person name="Aleksandrzak-Piekarczyk T."/>
            <person name="Szatraj K."/>
            <person name="Zielenkiewicz U."/>
            <person name="Pilsyk S."/>
            <person name="Malc E."/>
            <person name="Mieczkowski P."/>
            <person name="Kruszewska J.S."/>
            <person name="Biernat P."/>
            <person name="Pawlowska J."/>
        </authorList>
    </citation>
    <scope>NUCLEOTIDE SEQUENCE [LARGE SCALE GENOMIC DNA]</scope>
    <source>
        <strain evidence="7 8">CBS 142.35</strain>
    </source>
</reference>
<organism evidence="7 8">
    <name type="scientific">Circinella minor</name>
    <dbReference type="NCBI Taxonomy" id="1195481"/>
    <lineage>
        <taxon>Eukaryota</taxon>
        <taxon>Fungi</taxon>
        <taxon>Fungi incertae sedis</taxon>
        <taxon>Mucoromycota</taxon>
        <taxon>Mucoromycotina</taxon>
        <taxon>Mucoromycetes</taxon>
        <taxon>Mucorales</taxon>
        <taxon>Lichtheimiaceae</taxon>
        <taxon>Circinella</taxon>
    </lineage>
</organism>
<feature type="compositionally biased region" description="Basic and acidic residues" evidence="5">
    <location>
        <begin position="11"/>
        <end position="22"/>
    </location>
</feature>
<dbReference type="AlphaFoldDB" id="A0A8H7S481"/>